<proteinExistence type="predicted"/>
<feature type="compositionally biased region" description="Basic and acidic residues" evidence="3">
    <location>
        <begin position="276"/>
        <end position="293"/>
    </location>
</feature>
<feature type="domain" description="DUF4515" evidence="4">
    <location>
        <begin position="80"/>
        <end position="267"/>
    </location>
</feature>
<dbReference type="Pfam" id="PF14988">
    <property type="entry name" value="DUF4515"/>
    <property type="match status" value="1"/>
</dbReference>
<sequence>MPKKKKEKAEKVSEAEAVVDQDAEQPPPQTETEREVQLRREYEELTDTLNHLKRRVEQLRCENDLLQSEADKMHVDSREYTAYVSKRTQKRQSAISTLNEQNQQELQTLRDQKELEEEKHSKQANDLKKQVLERESQLALLKSEIEELCEIKRLQKQQLVRIAELQREMDVTNSQYTESIQALRAQFFDEKQKYEDQARQKIHALALAANKEASQCLISHTQQVSQENQWLRKELQQLIQRAQVLHDHQEQLQAQRQQLVLELDYMQDLRQLRPAHTAEERSQQEAVCSEREAQVPTSRPDALALARSVAAITQGAET</sequence>
<keyword evidence="1 2" id="KW-0175">Coiled coil</keyword>
<dbReference type="AlphaFoldDB" id="A0A9Q1GE23"/>
<protein>
    <recommendedName>
        <fullName evidence="4">DUF4515 domain-containing protein</fullName>
    </recommendedName>
</protein>
<evidence type="ECO:0000313" key="6">
    <source>
        <dbReference type="Proteomes" id="UP001152622"/>
    </source>
</evidence>
<dbReference type="PANTHER" id="PTHR14845">
    <property type="entry name" value="COILED-COIL DOMAIN-CONTAINING 166"/>
    <property type="match status" value="1"/>
</dbReference>
<evidence type="ECO:0000313" key="5">
    <source>
        <dbReference type="EMBL" id="KAJ8382445.1"/>
    </source>
</evidence>
<feature type="region of interest" description="Disordered" evidence="3">
    <location>
        <begin position="275"/>
        <end position="300"/>
    </location>
</feature>
<dbReference type="EMBL" id="JAINUF010000001">
    <property type="protein sequence ID" value="KAJ8382445.1"/>
    <property type="molecule type" value="Genomic_DNA"/>
</dbReference>
<comment type="caution">
    <text evidence="5">The sequence shown here is derived from an EMBL/GenBank/DDBJ whole genome shotgun (WGS) entry which is preliminary data.</text>
</comment>
<dbReference type="InterPro" id="IPR032777">
    <property type="entry name" value="DUF4515"/>
</dbReference>
<feature type="coiled-coil region" evidence="2">
    <location>
        <begin position="221"/>
        <end position="255"/>
    </location>
</feature>
<evidence type="ECO:0000256" key="2">
    <source>
        <dbReference type="SAM" id="Coils"/>
    </source>
</evidence>
<gene>
    <name evidence="5" type="ORF">SKAU_G00032230</name>
</gene>
<keyword evidence="6" id="KW-1185">Reference proteome</keyword>
<dbReference type="PANTHER" id="PTHR14845:SF0">
    <property type="entry name" value="DUF4515 DOMAIN-CONTAINING PROTEIN"/>
    <property type="match status" value="1"/>
</dbReference>
<evidence type="ECO:0000256" key="3">
    <source>
        <dbReference type="SAM" id="MobiDB-lite"/>
    </source>
</evidence>
<dbReference type="OrthoDB" id="2129492at2759"/>
<dbReference type="Proteomes" id="UP001152622">
    <property type="component" value="Chromosome 1"/>
</dbReference>
<feature type="region of interest" description="Disordered" evidence="3">
    <location>
        <begin position="1"/>
        <end position="36"/>
    </location>
</feature>
<organism evidence="5 6">
    <name type="scientific">Synaphobranchus kaupii</name>
    <name type="common">Kaup's arrowtooth eel</name>
    <dbReference type="NCBI Taxonomy" id="118154"/>
    <lineage>
        <taxon>Eukaryota</taxon>
        <taxon>Metazoa</taxon>
        <taxon>Chordata</taxon>
        <taxon>Craniata</taxon>
        <taxon>Vertebrata</taxon>
        <taxon>Euteleostomi</taxon>
        <taxon>Actinopterygii</taxon>
        <taxon>Neopterygii</taxon>
        <taxon>Teleostei</taxon>
        <taxon>Anguilliformes</taxon>
        <taxon>Synaphobranchidae</taxon>
        <taxon>Synaphobranchus</taxon>
    </lineage>
</organism>
<reference evidence="5" key="1">
    <citation type="journal article" date="2023" name="Science">
        <title>Genome structures resolve the early diversification of teleost fishes.</title>
        <authorList>
            <person name="Parey E."/>
            <person name="Louis A."/>
            <person name="Montfort J."/>
            <person name="Bouchez O."/>
            <person name="Roques C."/>
            <person name="Iampietro C."/>
            <person name="Lluch J."/>
            <person name="Castinel A."/>
            <person name="Donnadieu C."/>
            <person name="Desvignes T."/>
            <person name="Floi Bucao C."/>
            <person name="Jouanno E."/>
            <person name="Wen M."/>
            <person name="Mejri S."/>
            <person name="Dirks R."/>
            <person name="Jansen H."/>
            <person name="Henkel C."/>
            <person name="Chen W.J."/>
            <person name="Zahm M."/>
            <person name="Cabau C."/>
            <person name="Klopp C."/>
            <person name="Thompson A.W."/>
            <person name="Robinson-Rechavi M."/>
            <person name="Braasch I."/>
            <person name="Lecointre G."/>
            <person name="Bobe J."/>
            <person name="Postlethwait J.H."/>
            <person name="Berthelot C."/>
            <person name="Roest Crollius H."/>
            <person name="Guiguen Y."/>
        </authorList>
    </citation>
    <scope>NUCLEOTIDE SEQUENCE</scope>
    <source>
        <strain evidence="5">WJC10195</strain>
    </source>
</reference>
<evidence type="ECO:0000256" key="1">
    <source>
        <dbReference type="ARBA" id="ARBA00023054"/>
    </source>
</evidence>
<name>A0A9Q1GE23_SYNKA</name>
<evidence type="ECO:0000259" key="4">
    <source>
        <dbReference type="Pfam" id="PF14988"/>
    </source>
</evidence>
<accession>A0A9Q1GE23</accession>